<proteinExistence type="inferred from homology"/>
<evidence type="ECO:0000256" key="10">
    <source>
        <dbReference type="ARBA" id="ARBA00072141"/>
    </source>
</evidence>
<comment type="similarity">
    <text evidence="9">In the C-terminal section; belongs to the RimK family.</text>
</comment>
<evidence type="ECO:0000259" key="12">
    <source>
        <dbReference type="PROSITE" id="PS50975"/>
    </source>
</evidence>
<evidence type="ECO:0000313" key="13">
    <source>
        <dbReference type="EMBL" id="SDM34149.1"/>
    </source>
</evidence>
<reference evidence="13 14" key="1">
    <citation type="submission" date="2016-10" db="EMBL/GenBank/DDBJ databases">
        <authorList>
            <person name="de Groot N.N."/>
        </authorList>
    </citation>
    <scope>NUCLEOTIDE SEQUENCE [LARGE SCALE GENOMIC DNA]</scope>
    <source>
        <strain evidence="13 14">DSM 16077</strain>
    </source>
</reference>
<dbReference type="GO" id="GO:0046872">
    <property type="term" value="F:metal ion binding"/>
    <property type="evidence" value="ECO:0007669"/>
    <property type="project" value="UniProtKB-KW"/>
</dbReference>
<evidence type="ECO:0000256" key="6">
    <source>
        <dbReference type="ARBA" id="ARBA00022842"/>
    </source>
</evidence>
<dbReference type="GO" id="GO:0009432">
    <property type="term" value="P:SOS response"/>
    <property type="evidence" value="ECO:0007669"/>
    <property type="project" value="TreeGrafter"/>
</dbReference>
<dbReference type="PANTHER" id="PTHR21621">
    <property type="entry name" value="RIBOSOMAL PROTEIN S6 MODIFICATION PROTEIN"/>
    <property type="match status" value="1"/>
</dbReference>
<dbReference type="InterPro" id="IPR011761">
    <property type="entry name" value="ATP-grasp"/>
</dbReference>
<dbReference type="Gene3D" id="2.40.70.10">
    <property type="entry name" value="Acid Proteases"/>
    <property type="match status" value="1"/>
</dbReference>
<comment type="cofactor">
    <cofactor evidence="11">
        <name>Mg(2+)</name>
        <dbReference type="ChEBI" id="CHEBI:18420"/>
    </cofactor>
    <cofactor evidence="11">
        <name>Mn(2+)</name>
        <dbReference type="ChEBI" id="CHEBI:29035"/>
    </cofactor>
    <text evidence="11">Binds 2 magnesium or manganese ions per subunit.</text>
</comment>
<feature type="binding site" evidence="11">
    <location>
        <position position="347"/>
    </location>
    <ligand>
        <name>ATP</name>
        <dbReference type="ChEBI" id="CHEBI:30616"/>
    </ligand>
</feature>
<evidence type="ECO:0000256" key="9">
    <source>
        <dbReference type="ARBA" id="ARBA00061239"/>
    </source>
</evidence>
<dbReference type="SUPFAM" id="SSF50630">
    <property type="entry name" value="Acid proteases"/>
    <property type="match status" value="1"/>
</dbReference>
<name>A0A1G9SFC8_9PROT</name>
<keyword evidence="4 11" id="KW-0547">Nucleotide-binding</keyword>
<keyword evidence="6 11" id="KW-0460">Magnesium</keyword>
<protein>
    <recommendedName>
        <fullName evidence="10 11">Probable alpha-L-glutamate ligase</fullName>
        <ecNumber evidence="11">6.3.2.-</ecNumber>
    </recommendedName>
</protein>
<comment type="similarity">
    <text evidence="11">Belongs to the RimK family.</text>
</comment>
<dbReference type="HAMAP" id="MF_01552">
    <property type="entry name" value="RimK"/>
    <property type="match status" value="1"/>
</dbReference>
<feature type="binding site" evidence="11">
    <location>
        <position position="420"/>
    </location>
    <ligand>
        <name>Mg(2+)</name>
        <dbReference type="ChEBI" id="CHEBI:18420"/>
        <label>2</label>
    </ligand>
</feature>
<dbReference type="SUPFAM" id="SSF56059">
    <property type="entry name" value="Glutathione synthetase ATP-binding domain-like"/>
    <property type="match status" value="1"/>
</dbReference>
<evidence type="ECO:0000256" key="2">
    <source>
        <dbReference type="ARBA" id="ARBA00022598"/>
    </source>
</evidence>
<organism evidence="13 14">
    <name type="scientific">Maricaulis salignorans</name>
    <dbReference type="NCBI Taxonomy" id="144026"/>
    <lineage>
        <taxon>Bacteria</taxon>
        <taxon>Pseudomonadati</taxon>
        <taxon>Pseudomonadota</taxon>
        <taxon>Alphaproteobacteria</taxon>
        <taxon>Maricaulales</taxon>
        <taxon>Maricaulaceae</taxon>
        <taxon>Maricaulis</taxon>
    </lineage>
</organism>
<dbReference type="Gene3D" id="3.40.50.20">
    <property type="match status" value="1"/>
</dbReference>
<feature type="binding site" evidence="11">
    <location>
        <position position="422"/>
    </location>
    <ligand>
        <name>Mg(2+)</name>
        <dbReference type="ChEBI" id="CHEBI:18420"/>
        <label>2</label>
    </ligand>
</feature>
<dbReference type="InterPro" id="IPR008503">
    <property type="entry name" value="Asp_endopeptidase"/>
</dbReference>
<dbReference type="Pfam" id="PF08443">
    <property type="entry name" value="RimK"/>
    <property type="match status" value="1"/>
</dbReference>
<sequence length="474" mass="51518">MDKTFQLGWEEWAAFPKLGLPAVRAKVDTGARTSALHAVSVEPFGPLDKPQVRFIMHPVPDKPEIEVVCSAPAVDRREVTSSNGERELRWVIETPMKIGERTWPVELTLTNRESMTYRMLLGRQAIGEDMMVSPGQSCAQGALSYELYKDFPRRRPVKRPLRVAILTREPNNYSSQRLKDAAETRGHVVEMINTARCTLALDAADPRVFYDGKPLPAYDAIIPRIGASMTGYGMAVLRQFTMMGAYCLNSAEAIGASRDKLYAHQVLAREGIAMPVTAFAHSPKDTNNLIAHVGGAPLVVKLLQSTQGRGVVLAETKKAAESVIDAFRGLEANFIVQEFVKEAGGADIRCFIVGGKVVATMMRQGEAGEFRSNLHRGGSATKVKVSKDERLSALRAAKALGLSVAGVDLLRSSVGPKILEVNSSPGLEGVERTSGKDVAGMIVEYIEDHVRPIARKTVRRKKAVAAKAAADTAS</sequence>
<dbReference type="EC" id="6.3.2.-" evidence="11"/>
<dbReference type="InterPro" id="IPR013651">
    <property type="entry name" value="ATP-grasp_RimK-type"/>
</dbReference>
<dbReference type="Pfam" id="PF18030">
    <property type="entry name" value="Rimk_N"/>
    <property type="match status" value="1"/>
</dbReference>
<dbReference type="GO" id="GO:0005524">
    <property type="term" value="F:ATP binding"/>
    <property type="evidence" value="ECO:0007669"/>
    <property type="project" value="UniProtKB-UniRule"/>
</dbReference>
<keyword evidence="8 11" id="KW-0464">Manganese</keyword>
<feature type="binding site" evidence="11">
    <location>
        <position position="420"/>
    </location>
    <ligand>
        <name>Mn(2+)</name>
        <dbReference type="ChEBI" id="CHEBI:29035"/>
        <label>1</label>
    </ligand>
</feature>
<dbReference type="OrthoDB" id="3865600at2"/>
<dbReference type="InterPro" id="IPR021109">
    <property type="entry name" value="Peptidase_aspartic_dom_sf"/>
</dbReference>
<evidence type="ECO:0000256" key="4">
    <source>
        <dbReference type="ARBA" id="ARBA00022741"/>
    </source>
</evidence>
<evidence type="ECO:0000256" key="3">
    <source>
        <dbReference type="ARBA" id="ARBA00022723"/>
    </source>
</evidence>
<dbReference type="AlphaFoldDB" id="A0A1G9SFC8"/>
<dbReference type="InterPro" id="IPR023533">
    <property type="entry name" value="RimK"/>
</dbReference>
<dbReference type="InterPro" id="IPR041107">
    <property type="entry name" value="Rimk_N"/>
</dbReference>
<dbReference type="EMBL" id="FNHG01000009">
    <property type="protein sequence ID" value="SDM34149.1"/>
    <property type="molecule type" value="Genomic_DNA"/>
</dbReference>
<evidence type="ECO:0000256" key="1">
    <source>
        <dbReference type="ARBA" id="ARBA00001936"/>
    </source>
</evidence>
<feature type="binding site" evidence="11">
    <location>
        <position position="420"/>
    </location>
    <ligand>
        <name>Mn(2+)</name>
        <dbReference type="ChEBI" id="CHEBI:29035"/>
        <label>2</label>
    </ligand>
</feature>
<dbReference type="PANTHER" id="PTHR21621:SF7">
    <property type="entry name" value="RIBOSOMAL PROTEIN BS6--L-GLUTAMATE LIGASE"/>
    <property type="match status" value="1"/>
</dbReference>
<keyword evidence="3 11" id="KW-0479">Metal-binding</keyword>
<keyword evidence="2 11" id="KW-0436">Ligase</keyword>
<feature type="binding site" evidence="11">
    <location>
        <position position="408"/>
    </location>
    <ligand>
        <name>Mn(2+)</name>
        <dbReference type="ChEBI" id="CHEBI:29035"/>
        <label>1</label>
    </ligand>
</feature>
<evidence type="ECO:0000256" key="5">
    <source>
        <dbReference type="ARBA" id="ARBA00022840"/>
    </source>
</evidence>
<feature type="binding site" evidence="11">
    <location>
        <position position="420"/>
    </location>
    <ligand>
        <name>Mg(2+)</name>
        <dbReference type="ChEBI" id="CHEBI:18420"/>
        <label>1</label>
    </ligand>
</feature>
<dbReference type="Proteomes" id="UP000199759">
    <property type="component" value="Unassembled WGS sequence"/>
</dbReference>
<accession>A0A1G9SFC8</accession>
<dbReference type="GO" id="GO:0018169">
    <property type="term" value="F:ribosomal S6-glutamic acid ligase activity"/>
    <property type="evidence" value="ECO:0007669"/>
    <property type="project" value="TreeGrafter"/>
</dbReference>
<feature type="binding site" evidence="11">
    <location>
        <begin position="338"/>
        <end position="339"/>
    </location>
    <ligand>
        <name>ATP</name>
        <dbReference type="ChEBI" id="CHEBI:30616"/>
    </ligand>
</feature>
<gene>
    <name evidence="11" type="primary">rimK</name>
    <name evidence="13" type="ORF">SAMN04488568_10988</name>
</gene>
<dbReference type="NCBIfam" id="NF007764">
    <property type="entry name" value="PRK10446.1"/>
    <property type="match status" value="1"/>
</dbReference>
<dbReference type="FunFam" id="3.30.1490.20:FF:000005">
    <property type="entry name" value="Probable alpha-L-glutamate ligase 1"/>
    <property type="match status" value="1"/>
</dbReference>
<dbReference type="InterPro" id="IPR004666">
    <property type="entry name" value="Rp_bS6_RimK/Lys_biosynth_LsyX"/>
</dbReference>
<keyword evidence="14" id="KW-1185">Reference proteome</keyword>
<evidence type="ECO:0000256" key="11">
    <source>
        <dbReference type="HAMAP-Rule" id="MF_01552"/>
    </source>
</evidence>
<dbReference type="GO" id="GO:0005737">
    <property type="term" value="C:cytoplasm"/>
    <property type="evidence" value="ECO:0007669"/>
    <property type="project" value="TreeGrafter"/>
</dbReference>
<dbReference type="Pfam" id="PF05618">
    <property type="entry name" value="Zn_protease"/>
    <property type="match status" value="1"/>
</dbReference>
<feature type="binding site" evidence="11">
    <location>
        <begin position="371"/>
        <end position="373"/>
    </location>
    <ligand>
        <name>ATP</name>
        <dbReference type="ChEBI" id="CHEBI:30616"/>
    </ligand>
</feature>
<feature type="binding site" evidence="11">
    <location>
        <position position="422"/>
    </location>
    <ligand>
        <name>Mn(2+)</name>
        <dbReference type="ChEBI" id="CHEBI:29035"/>
        <label>2</label>
    </ligand>
</feature>
<evidence type="ECO:0000256" key="7">
    <source>
        <dbReference type="ARBA" id="ARBA00022917"/>
    </source>
</evidence>
<evidence type="ECO:0000313" key="14">
    <source>
        <dbReference type="Proteomes" id="UP000199759"/>
    </source>
</evidence>
<feature type="domain" description="ATP-grasp" evidence="12">
    <location>
        <begin position="264"/>
        <end position="447"/>
    </location>
</feature>
<dbReference type="Gene3D" id="3.30.1490.20">
    <property type="entry name" value="ATP-grasp fold, A domain"/>
    <property type="match status" value="1"/>
</dbReference>
<dbReference type="STRING" id="144026.SAMN04488568_10988"/>
<dbReference type="NCBIfam" id="TIGR00768">
    <property type="entry name" value="rimK_fam"/>
    <property type="match status" value="1"/>
</dbReference>
<comment type="cofactor">
    <cofactor evidence="1">
        <name>Mn(2+)</name>
        <dbReference type="ChEBI" id="CHEBI:29035"/>
    </cofactor>
</comment>
<dbReference type="InterPro" id="IPR013815">
    <property type="entry name" value="ATP_grasp_subdomain_1"/>
</dbReference>
<dbReference type="GO" id="GO:0006412">
    <property type="term" value="P:translation"/>
    <property type="evidence" value="ECO:0007669"/>
    <property type="project" value="UniProtKB-KW"/>
</dbReference>
<keyword evidence="7 11" id="KW-0648">Protein biosynthesis</keyword>
<evidence type="ECO:0000256" key="8">
    <source>
        <dbReference type="ARBA" id="ARBA00023211"/>
    </source>
</evidence>
<dbReference type="PROSITE" id="PS50975">
    <property type="entry name" value="ATP_GRASP"/>
    <property type="match status" value="1"/>
</dbReference>
<feature type="binding site" evidence="11">
    <location>
        <position position="301"/>
    </location>
    <ligand>
        <name>ATP</name>
        <dbReference type="ChEBI" id="CHEBI:30616"/>
    </ligand>
</feature>
<dbReference type="Gene3D" id="3.30.470.20">
    <property type="entry name" value="ATP-grasp fold, B domain"/>
    <property type="match status" value="1"/>
</dbReference>
<keyword evidence="5 11" id="KW-0067">ATP-binding</keyword>
<feature type="binding site" evidence="11">
    <location>
        <position position="408"/>
    </location>
    <ligand>
        <name>Mg(2+)</name>
        <dbReference type="ChEBI" id="CHEBI:18420"/>
        <label>1</label>
    </ligand>
</feature>
<dbReference type="RefSeq" id="WP_091769829.1">
    <property type="nucleotide sequence ID" value="NZ_FNHG01000009.1"/>
</dbReference>